<dbReference type="Proteomes" id="UP000035036">
    <property type="component" value="Chromosome"/>
</dbReference>
<keyword evidence="2 5" id="KW-0808">Transferase</keyword>
<proteinExistence type="predicted"/>
<dbReference type="HOGENOM" id="CLU_009583_36_1_7"/>
<dbReference type="Pfam" id="PF13439">
    <property type="entry name" value="Glyco_transf_4"/>
    <property type="match status" value="1"/>
</dbReference>
<dbReference type="Gene3D" id="3.40.50.2000">
    <property type="entry name" value="Glycogen Phosphorylase B"/>
    <property type="match status" value="2"/>
</dbReference>
<dbReference type="Pfam" id="PF00534">
    <property type="entry name" value="Glycos_transf_1"/>
    <property type="match status" value="1"/>
</dbReference>
<evidence type="ECO:0000313" key="6">
    <source>
        <dbReference type="Proteomes" id="UP000035036"/>
    </source>
</evidence>
<dbReference type="GO" id="GO:0016757">
    <property type="term" value="F:glycosyltransferase activity"/>
    <property type="evidence" value="ECO:0007669"/>
    <property type="project" value="UniProtKB-KW"/>
</dbReference>
<dbReference type="InterPro" id="IPR001296">
    <property type="entry name" value="Glyco_trans_1"/>
</dbReference>
<dbReference type="SUPFAM" id="SSF53756">
    <property type="entry name" value="UDP-Glycosyltransferase/glycogen phosphorylase"/>
    <property type="match status" value="1"/>
</dbReference>
<dbReference type="InterPro" id="IPR028098">
    <property type="entry name" value="Glyco_trans_4-like_N"/>
</dbReference>
<dbReference type="AlphaFoldDB" id="A0A0B5FTS4"/>
<evidence type="ECO:0000256" key="1">
    <source>
        <dbReference type="ARBA" id="ARBA00022676"/>
    </source>
</evidence>
<dbReference type="CDD" id="cd03794">
    <property type="entry name" value="GT4_WbuB-like"/>
    <property type="match status" value="1"/>
</dbReference>
<dbReference type="PANTHER" id="PTHR12526:SF629">
    <property type="entry name" value="TEICHURONIC ACID BIOSYNTHESIS GLYCOSYLTRANSFERASE TUAH-RELATED"/>
    <property type="match status" value="1"/>
</dbReference>
<feature type="domain" description="Glycosyl transferase family 1" evidence="3">
    <location>
        <begin position="178"/>
        <end position="343"/>
    </location>
</feature>
<evidence type="ECO:0000259" key="4">
    <source>
        <dbReference type="Pfam" id="PF13439"/>
    </source>
</evidence>
<keyword evidence="1" id="KW-0328">Glycosyltransferase</keyword>
<sequence length="368" mass="41337">MHIVHLTSVHSRYDTRIFLKECTSLADQGFTVSLVVADGNGDEACDGVHFYDVGASKGRLDRIRNAPARVYKKALELNADLYHLHDPELIPIGIKLKHAGKKVIFDSHEDVPRQLLSKHYLNKTALKIISKIYAIYEKWTSRKLDGIIAATPFIRDKFLPINPVTVDINNFPLLPELESQTSWDDKQPEVCYVGGIAKIRGIHEVVDAMGLVQSDFTLNLCGQFGNPTTEDAVKNSPGWKRVKAHGFVNRAGVRDVLSRSVAGVVTFHPLPNHLDAQPNKMFEYMSAGIPVIASDFPLWRQIIEGNQCGLLVDPLDAKSIAEAIDYLVMHPEEARKMGENGRRAIEDKYNWQAEEKKLLDFYQQILKG</sequence>
<organism evidence="5 6">
    <name type="scientific">Geoalkalibacter subterraneus</name>
    <dbReference type="NCBI Taxonomy" id="483547"/>
    <lineage>
        <taxon>Bacteria</taxon>
        <taxon>Pseudomonadati</taxon>
        <taxon>Thermodesulfobacteriota</taxon>
        <taxon>Desulfuromonadia</taxon>
        <taxon>Desulfuromonadales</taxon>
        <taxon>Geoalkalibacteraceae</taxon>
        <taxon>Geoalkalibacter</taxon>
    </lineage>
</organism>
<evidence type="ECO:0000256" key="2">
    <source>
        <dbReference type="ARBA" id="ARBA00022679"/>
    </source>
</evidence>
<gene>
    <name evidence="5" type="ORF">GSUB_15305</name>
</gene>
<dbReference type="PANTHER" id="PTHR12526">
    <property type="entry name" value="GLYCOSYLTRANSFERASE"/>
    <property type="match status" value="1"/>
</dbReference>
<keyword evidence="6" id="KW-1185">Reference proteome</keyword>
<feature type="domain" description="Glycosyltransferase subfamily 4-like N-terminal" evidence="4">
    <location>
        <begin position="22"/>
        <end position="158"/>
    </location>
</feature>
<name>A0A0B5FTS4_9BACT</name>
<reference evidence="5 6" key="1">
    <citation type="journal article" date="2015" name="Genome Announc.">
        <title>Genomes of Geoalkalibacter ferrihydriticus Z-0531T and Geoalkalibacter subterraneus Red1T, Two Haloalkaliphilic Metal-Reducing Deltaproteobacteria.</title>
        <authorList>
            <person name="Badalamenti J.P."/>
            <person name="Krajmalnik-Brown R."/>
            <person name="Torres C.I."/>
            <person name="Bond D.R."/>
        </authorList>
    </citation>
    <scope>NUCLEOTIDE SEQUENCE [LARGE SCALE GENOMIC DNA]</scope>
    <source>
        <strain evidence="5 6">Red1</strain>
    </source>
</reference>
<dbReference type="STRING" id="483547.GSUB_15305"/>
<evidence type="ECO:0000313" key="5">
    <source>
        <dbReference type="EMBL" id="AJF08084.1"/>
    </source>
</evidence>
<dbReference type="EMBL" id="CP010311">
    <property type="protein sequence ID" value="AJF08084.1"/>
    <property type="molecule type" value="Genomic_DNA"/>
</dbReference>
<protein>
    <submittedName>
        <fullName evidence="5">Glycosyl transferase</fullName>
    </submittedName>
</protein>
<dbReference type="KEGG" id="gsb:GSUB_15305"/>
<accession>A0A0B5FTS4</accession>
<evidence type="ECO:0000259" key="3">
    <source>
        <dbReference type="Pfam" id="PF00534"/>
    </source>
</evidence>